<protein>
    <submittedName>
        <fullName evidence="9">Site-specific recombinase, phage integrase family</fullName>
    </submittedName>
</protein>
<dbReference type="InterPro" id="IPR002104">
    <property type="entry name" value="Integrase_catalytic"/>
</dbReference>
<evidence type="ECO:0000259" key="8">
    <source>
        <dbReference type="PROSITE" id="PS51900"/>
    </source>
</evidence>
<dbReference type="EMBL" id="ATDT01000033">
    <property type="protein sequence ID" value="EPF13779.1"/>
    <property type="molecule type" value="Genomic_DNA"/>
</dbReference>
<dbReference type="InterPro" id="IPR010998">
    <property type="entry name" value="Integrase_recombinase_N"/>
</dbReference>
<dbReference type="Gene3D" id="1.10.443.10">
    <property type="entry name" value="Intergrase catalytic core"/>
    <property type="match status" value="1"/>
</dbReference>
<keyword evidence="4" id="KW-0233">DNA recombination</keyword>
<dbReference type="GO" id="GO:0006310">
    <property type="term" value="P:DNA recombination"/>
    <property type="evidence" value="ECO:0007669"/>
    <property type="project" value="UniProtKB-KW"/>
</dbReference>
<dbReference type="GO" id="GO:0015074">
    <property type="term" value="P:DNA integration"/>
    <property type="evidence" value="ECO:0007669"/>
    <property type="project" value="UniProtKB-KW"/>
</dbReference>
<keyword evidence="3 5" id="KW-0238">DNA-binding</keyword>
<keyword evidence="2" id="KW-0229">DNA integration</keyword>
<dbReference type="HOGENOM" id="CLU_022238_3_0_6"/>
<dbReference type="GO" id="GO:0003677">
    <property type="term" value="F:DNA binding"/>
    <property type="evidence" value="ECO:0007669"/>
    <property type="project" value="UniProtKB-UniRule"/>
</dbReference>
<evidence type="ECO:0000313" key="9">
    <source>
        <dbReference type="EMBL" id="EPF13779.1"/>
    </source>
</evidence>
<dbReference type="InterPro" id="IPR011010">
    <property type="entry name" value="DNA_brk_join_enz"/>
</dbReference>
<dbReference type="SUPFAM" id="SSF56349">
    <property type="entry name" value="DNA breaking-rejoining enzymes"/>
    <property type="match status" value="1"/>
</dbReference>
<feature type="region of interest" description="Disordered" evidence="6">
    <location>
        <begin position="540"/>
        <end position="562"/>
    </location>
</feature>
<feature type="domain" description="Core-binding (CB)" evidence="8">
    <location>
        <begin position="246"/>
        <end position="352"/>
    </location>
</feature>
<dbReference type="RefSeq" id="WP_016538182.1">
    <property type="nucleotide sequence ID" value="NZ_KE161030.1"/>
</dbReference>
<dbReference type="PROSITE" id="PS51898">
    <property type="entry name" value="TYR_RECOMBINASE"/>
    <property type="match status" value="1"/>
</dbReference>
<dbReference type="InterPro" id="IPR050090">
    <property type="entry name" value="Tyrosine_recombinase_XerCD"/>
</dbReference>
<dbReference type="InterPro" id="IPR013762">
    <property type="entry name" value="Integrase-like_cat_sf"/>
</dbReference>
<comment type="caution">
    <text evidence="9">The sequence shown here is derived from an EMBL/GenBank/DDBJ whole genome shotgun (WGS) entry which is preliminary data.</text>
</comment>
<dbReference type="InterPro" id="IPR025269">
    <property type="entry name" value="SAM-like_dom"/>
</dbReference>
<dbReference type="Pfam" id="PF13102">
    <property type="entry name" value="Phage_int_SAM_5"/>
    <property type="match status" value="1"/>
</dbReference>
<evidence type="ECO:0000256" key="2">
    <source>
        <dbReference type="ARBA" id="ARBA00022908"/>
    </source>
</evidence>
<dbReference type="InterPro" id="IPR044068">
    <property type="entry name" value="CB"/>
</dbReference>
<evidence type="ECO:0000256" key="4">
    <source>
        <dbReference type="ARBA" id="ARBA00023172"/>
    </source>
</evidence>
<proteinExistence type="inferred from homology"/>
<sequence>MSQQLVGLPVVTALISPPALLPGGTKRWYKMGIMIQPTKNNFGVYLIRKVVPKHLQGILNKREIKFTLDTKDVREARERAPAKIIQIDMMLRLAEKQLKAEESLTDADIEMIAGVWASRSMQNDELIRERYLVEDVLDGKTVLLHSPENDIIHDWLEDREHKPRYKSETWQAERDESICKLMALELDEALEYTPIVLTSLWRKRLAWRLAERRSDITNAYLLNLRPQIYAKSKGLDVLPTERPETLTFADLFERYKEHVQRHEPLRAESRIIAYTTSANRFIEFIGQKAVEDITVTDLADFRNLLEKLPSRPSKAVRLLPLHKQVNAEGEKISPVRVENMLKELSSVFRVAVEDGKLTENPLGKLKKRKIVAGPTVVRSFSRDEISRIFSLPVFHGEETPYGAMAYWIPLILYYCGARVEEIAQLRKGDIVEVDGTPCFRLTMGEGQSIKMGNTRQFPIHSHLIELGFLGFVQSSTNQLFTEKSETNGKYSYNYVRWWGNYIREHGLTRKGIKQTHSFRHSLVTLFRDLDIREEIQDSILGHNENSPDRAKASHGYGEKSVEAQRRAIEQIPRLELKRLEN</sequence>
<evidence type="ECO:0000256" key="1">
    <source>
        <dbReference type="ARBA" id="ARBA00008857"/>
    </source>
</evidence>
<dbReference type="Gene3D" id="1.10.150.130">
    <property type="match status" value="1"/>
</dbReference>
<organism evidence="9 10">
    <name type="scientific">Cedecea davisae DSM 4568</name>
    <dbReference type="NCBI Taxonomy" id="566551"/>
    <lineage>
        <taxon>Bacteria</taxon>
        <taxon>Pseudomonadati</taxon>
        <taxon>Pseudomonadota</taxon>
        <taxon>Gammaproteobacteria</taxon>
        <taxon>Enterobacterales</taxon>
        <taxon>Enterobacteriaceae</taxon>
        <taxon>Cedecea</taxon>
    </lineage>
</organism>
<gene>
    <name evidence="9" type="ORF">HMPREF0201_03972</name>
</gene>
<reference evidence="9 10" key="1">
    <citation type="submission" date="2013-04" db="EMBL/GenBank/DDBJ databases">
        <authorList>
            <person name="Weinstock G."/>
            <person name="Sodergren E."/>
            <person name="Lobos E.A."/>
            <person name="Fulton L."/>
            <person name="Fulton R."/>
            <person name="Courtney L."/>
            <person name="Fronick C."/>
            <person name="O'Laughlin M."/>
            <person name="Godfrey J."/>
            <person name="Wilson R.M."/>
            <person name="Miner T."/>
            <person name="Farmer C."/>
            <person name="Delehaunty K."/>
            <person name="Cordes M."/>
            <person name="Minx P."/>
            <person name="Tomlinson C."/>
            <person name="Chen J."/>
            <person name="Wollam A."/>
            <person name="Pepin K.H."/>
            <person name="Palsikar V.B."/>
            <person name="Zhang X."/>
            <person name="Suruliraj S."/>
            <person name="Perna N.T."/>
            <person name="Plunkett G."/>
            <person name="Warren W."/>
            <person name="Mitreva M."/>
            <person name="Mardis E.R."/>
            <person name="Wilson R.K."/>
        </authorList>
    </citation>
    <scope>NUCLEOTIDE SEQUENCE [LARGE SCALE GENOMIC DNA]</scope>
    <source>
        <strain evidence="9 10">DSM 4568</strain>
    </source>
</reference>
<name>S3JKI4_9ENTR</name>
<evidence type="ECO:0000259" key="7">
    <source>
        <dbReference type="PROSITE" id="PS51898"/>
    </source>
</evidence>
<dbReference type="PANTHER" id="PTHR30349">
    <property type="entry name" value="PHAGE INTEGRASE-RELATED"/>
    <property type="match status" value="1"/>
</dbReference>
<accession>S3JKI4</accession>
<dbReference type="STRING" id="566551.HMPREF0201_03972"/>
<dbReference type="PROSITE" id="PS51900">
    <property type="entry name" value="CB"/>
    <property type="match status" value="1"/>
</dbReference>
<feature type="compositionally biased region" description="Basic and acidic residues" evidence="6">
    <location>
        <begin position="545"/>
        <end position="562"/>
    </location>
</feature>
<evidence type="ECO:0000256" key="6">
    <source>
        <dbReference type="SAM" id="MobiDB-lite"/>
    </source>
</evidence>
<evidence type="ECO:0000256" key="3">
    <source>
        <dbReference type="ARBA" id="ARBA00023125"/>
    </source>
</evidence>
<comment type="similarity">
    <text evidence="1">Belongs to the 'phage' integrase family.</text>
</comment>
<evidence type="ECO:0000313" key="10">
    <source>
        <dbReference type="Proteomes" id="UP000014585"/>
    </source>
</evidence>
<feature type="domain" description="Tyr recombinase" evidence="7">
    <location>
        <begin position="375"/>
        <end position="569"/>
    </location>
</feature>
<dbReference type="InterPro" id="IPR046668">
    <property type="entry name" value="DUF6538"/>
</dbReference>
<dbReference type="Pfam" id="PF20172">
    <property type="entry name" value="DUF6538"/>
    <property type="match status" value="1"/>
</dbReference>
<dbReference type="PANTHER" id="PTHR30349:SF41">
    <property type="entry name" value="INTEGRASE_RECOMBINASE PROTEIN MJ0367-RELATED"/>
    <property type="match status" value="1"/>
</dbReference>
<evidence type="ECO:0000256" key="5">
    <source>
        <dbReference type="PROSITE-ProRule" id="PRU01248"/>
    </source>
</evidence>
<dbReference type="Proteomes" id="UP000014585">
    <property type="component" value="Unassembled WGS sequence"/>
</dbReference>
<dbReference type="CDD" id="cd01184">
    <property type="entry name" value="INT_C_like_1"/>
    <property type="match status" value="1"/>
</dbReference>
<dbReference type="OrthoDB" id="9784724at2"/>
<dbReference type="AlphaFoldDB" id="S3JKI4"/>